<dbReference type="Proteomes" id="UP000468735">
    <property type="component" value="Unassembled WGS sequence"/>
</dbReference>
<dbReference type="Gene3D" id="3.40.1350.10">
    <property type="match status" value="1"/>
</dbReference>
<dbReference type="InterPro" id="IPR003509">
    <property type="entry name" value="UPF0102_YraN-like"/>
</dbReference>
<name>A0A6H9YMY6_9ACTN</name>
<keyword evidence="4" id="KW-1185">Reference proteome</keyword>
<evidence type="ECO:0000313" key="4">
    <source>
        <dbReference type="Proteomes" id="UP000468735"/>
    </source>
</evidence>
<dbReference type="CDD" id="cd20736">
    <property type="entry name" value="PoNe_Nuclease"/>
    <property type="match status" value="1"/>
</dbReference>
<protein>
    <recommendedName>
        <fullName evidence="2">UPF0102 protein F8566_40525</fullName>
    </recommendedName>
</protein>
<dbReference type="SUPFAM" id="SSF52980">
    <property type="entry name" value="Restriction endonuclease-like"/>
    <property type="match status" value="1"/>
</dbReference>
<comment type="caution">
    <text evidence="3">The sequence shown here is derived from an EMBL/GenBank/DDBJ whole genome shotgun (WGS) entry which is preliminary data.</text>
</comment>
<dbReference type="GO" id="GO:0003676">
    <property type="term" value="F:nucleic acid binding"/>
    <property type="evidence" value="ECO:0007669"/>
    <property type="project" value="InterPro"/>
</dbReference>
<dbReference type="PANTHER" id="PTHR34039">
    <property type="entry name" value="UPF0102 PROTEIN YRAN"/>
    <property type="match status" value="1"/>
</dbReference>
<dbReference type="OrthoDB" id="9794876at2"/>
<accession>A0A6H9YMY6</accession>
<dbReference type="HAMAP" id="MF_00048">
    <property type="entry name" value="UPF0102"/>
    <property type="match status" value="1"/>
</dbReference>
<dbReference type="InterPro" id="IPR011335">
    <property type="entry name" value="Restrct_endonuc-II-like"/>
</dbReference>
<gene>
    <name evidence="3" type="ORF">F8566_40525</name>
</gene>
<dbReference type="AlphaFoldDB" id="A0A6H9YMY6"/>
<dbReference type="EMBL" id="WBMT01000024">
    <property type="protein sequence ID" value="KAB2341866.1"/>
    <property type="molecule type" value="Genomic_DNA"/>
</dbReference>
<dbReference type="NCBIfam" id="NF009154">
    <property type="entry name" value="PRK12497.3-3"/>
    <property type="match status" value="1"/>
</dbReference>
<dbReference type="InterPro" id="IPR011856">
    <property type="entry name" value="tRNA_endonuc-like_dom_sf"/>
</dbReference>
<dbReference type="RefSeq" id="WP_151568034.1">
    <property type="nucleotide sequence ID" value="NZ_WBMT01000024.1"/>
</dbReference>
<evidence type="ECO:0000256" key="1">
    <source>
        <dbReference type="ARBA" id="ARBA00006738"/>
    </source>
</evidence>
<dbReference type="Pfam" id="PF02021">
    <property type="entry name" value="UPF0102"/>
    <property type="match status" value="1"/>
</dbReference>
<proteinExistence type="inferred from homology"/>
<comment type="similarity">
    <text evidence="1 2">Belongs to the UPF0102 family.</text>
</comment>
<sequence length="126" mass="13991">MNNMTLGQRGEDAASVYLAGLGWTIIDRNWRCRQGEIDIVAHDGRQHVVCEVKTRKNAALGTPFEAITQEKAVRLRRLAWRWAARHGIAGSAVRVDAICLLTEPPRRPAPGNVVDGFTIEHLRGVI</sequence>
<evidence type="ECO:0000313" key="3">
    <source>
        <dbReference type="EMBL" id="KAB2341866.1"/>
    </source>
</evidence>
<dbReference type="PANTHER" id="PTHR34039:SF1">
    <property type="entry name" value="UPF0102 PROTEIN YRAN"/>
    <property type="match status" value="1"/>
</dbReference>
<evidence type="ECO:0000256" key="2">
    <source>
        <dbReference type="HAMAP-Rule" id="MF_00048"/>
    </source>
</evidence>
<reference evidence="3 4" key="1">
    <citation type="submission" date="2019-09" db="EMBL/GenBank/DDBJ databases">
        <title>Actinomadura physcomitrii sp. nov., a novel actinomycete isolated from moss [Physcomitrium sphaericum (Ludw) Fuernr].</title>
        <authorList>
            <person name="Zhuang X."/>
            <person name="Liu C."/>
        </authorList>
    </citation>
    <scope>NUCLEOTIDE SEQUENCE [LARGE SCALE GENOMIC DNA]</scope>
    <source>
        <strain evidence="3 4">HMC1</strain>
    </source>
</reference>
<organism evidence="3 4">
    <name type="scientific">Actinomadura rudentiformis</name>
    <dbReference type="NCBI Taxonomy" id="359158"/>
    <lineage>
        <taxon>Bacteria</taxon>
        <taxon>Bacillati</taxon>
        <taxon>Actinomycetota</taxon>
        <taxon>Actinomycetes</taxon>
        <taxon>Streptosporangiales</taxon>
        <taxon>Thermomonosporaceae</taxon>
        <taxon>Actinomadura</taxon>
    </lineage>
</organism>